<evidence type="ECO:0000256" key="4">
    <source>
        <dbReference type="ARBA" id="ARBA00022898"/>
    </source>
</evidence>
<keyword evidence="3" id="KW-0808">Transferase</keyword>
<dbReference type="GO" id="GO:0006535">
    <property type="term" value="P:cysteine biosynthetic process from serine"/>
    <property type="evidence" value="ECO:0007669"/>
    <property type="project" value="TreeGrafter"/>
</dbReference>
<evidence type="ECO:0000313" key="11">
    <source>
        <dbReference type="EMBL" id="MQM73350.1"/>
    </source>
</evidence>
<dbReference type="Proteomes" id="UP000473648">
    <property type="component" value="Unassembled WGS sequence"/>
</dbReference>
<feature type="modified residue" description="N6-(pyridoxal phosphate)lysine" evidence="9">
    <location>
        <position position="208"/>
    </location>
</feature>
<dbReference type="GO" id="GO:0047982">
    <property type="term" value="F:homocysteine desulfhydrase activity"/>
    <property type="evidence" value="ECO:0007669"/>
    <property type="project" value="UniProtKB-EC"/>
</dbReference>
<sequence>MKNEQTTPSSTAYVHPRNQTDMMGASMMPVYQTSAFSHSTAAELEQIFKNQKPGYAYSRVGNPTVNAFENQMARLEGGLSATACASGSAAIACCFLTLLKSGDSIVAPAGLYGGTLSWLKELEAFGITTRLVEDFSADNVAAAIDATTRFVFTEIISNPKLEVVDVAALAETAHNADIPLIVDATAVTPSLMRPIAFGADIVIHSSSKYINGNGTAISGVIVDGGRFPWRKSGKFDEVLPCKRFGPAAFTAKLRNSTWQNIGACLAPVHAWLNLSGLETLPLRMKQICSNAKALAAFLETSEAVQAVNYPGLKSSPWHSRTAQFAGGQAGGILTIRVGSKARAFDLIDHLKLALNLPNIGDTKTLVLHPASTIFIHSDVATQEAAGVFEDTVRVSVGLEEADDIIADFKQALDTLK</sequence>
<name>A0A6L5GU81_9FIRM</name>
<comment type="catalytic activity">
    <reaction evidence="8">
        <text>L-methionine + H2O = methanethiol + 2-oxobutanoate + NH4(+)</text>
        <dbReference type="Rhea" id="RHEA:23800"/>
        <dbReference type="ChEBI" id="CHEBI:15377"/>
        <dbReference type="ChEBI" id="CHEBI:16007"/>
        <dbReference type="ChEBI" id="CHEBI:16763"/>
        <dbReference type="ChEBI" id="CHEBI:28938"/>
        <dbReference type="ChEBI" id="CHEBI:57844"/>
        <dbReference type="EC" id="4.4.1.11"/>
    </reaction>
    <physiologicalReaction direction="left-to-right" evidence="8">
        <dbReference type="Rhea" id="RHEA:23801"/>
    </physiologicalReaction>
</comment>
<keyword evidence="12" id="KW-1185">Reference proteome</keyword>
<comment type="caution">
    <text evidence="11">The sequence shown here is derived from an EMBL/GenBank/DDBJ whole genome shotgun (WGS) entry which is preliminary data.</text>
</comment>
<dbReference type="InterPro" id="IPR015421">
    <property type="entry name" value="PyrdxlP-dep_Trfase_major"/>
</dbReference>
<evidence type="ECO:0000256" key="6">
    <source>
        <dbReference type="ARBA" id="ARBA00047199"/>
    </source>
</evidence>
<dbReference type="PANTHER" id="PTHR43797">
    <property type="entry name" value="HOMOCYSTEINE/CYSTEINE SYNTHASE"/>
    <property type="match status" value="1"/>
</dbReference>
<keyword evidence="4 9" id="KW-0663">Pyridoxal phosphate</keyword>
<dbReference type="FunFam" id="3.40.640.10:FF:000046">
    <property type="entry name" value="Cystathionine gamma-lyase"/>
    <property type="match status" value="1"/>
</dbReference>
<dbReference type="EMBL" id="VOGB01000005">
    <property type="protein sequence ID" value="MQM73350.1"/>
    <property type="molecule type" value="Genomic_DNA"/>
</dbReference>
<dbReference type="SUPFAM" id="SSF53383">
    <property type="entry name" value="PLP-dependent transferases"/>
    <property type="match status" value="1"/>
</dbReference>
<dbReference type="GO" id="GO:0005737">
    <property type="term" value="C:cytoplasm"/>
    <property type="evidence" value="ECO:0007669"/>
    <property type="project" value="TreeGrafter"/>
</dbReference>
<proteinExistence type="inferred from homology"/>
<evidence type="ECO:0000256" key="7">
    <source>
        <dbReference type="ARBA" id="ARBA00048780"/>
    </source>
</evidence>
<dbReference type="Pfam" id="PF01053">
    <property type="entry name" value="Cys_Met_Meta_PP"/>
    <property type="match status" value="1"/>
</dbReference>
<gene>
    <name evidence="11" type="ORF">FRC53_08080</name>
</gene>
<evidence type="ECO:0000256" key="9">
    <source>
        <dbReference type="PIRSR" id="PIRSR001434-2"/>
    </source>
</evidence>
<dbReference type="InterPro" id="IPR015424">
    <property type="entry name" value="PyrdxlP-dep_Trfase"/>
</dbReference>
<dbReference type="InterPro" id="IPR006235">
    <property type="entry name" value="OAc-hSer/O-AcSer_sulfhydrylase"/>
</dbReference>
<accession>A0A6L5GU81</accession>
<dbReference type="InterPro" id="IPR000277">
    <property type="entry name" value="Cys/Met-Metab_PyrdxlP-dep_enz"/>
</dbReference>
<evidence type="ECO:0000256" key="3">
    <source>
        <dbReference type="ARBA" id="ARBA00022679"/>
    </source>
</evidence>
<evidence type="ECO:0000256" key="2">
    <source>
        <dbReference type="ARBA" id="ARBA00009077"/>
    </source>
</evidence>
<dbReference type="Gene3D" id="3.90.1150.10">
    <property type="entry name" value="Aspartate Aminotransferase, domain 1"/>
    <property type="match status" value="1"/>
</dbReference>
<dbReference type="InterPro" id="IPR015422">
    <property type="entry name" value="PyrdxlP-dep_Trfase_small"/>
</dbReference>
<evidence type="ECO:0000256" key="8">
    <source>
        <dbReference type="ARBA" id="ARBA00052699"/>
    </source>
</evidence>
<dbReference type="PIRSF" id="PIRSF001434">
    <property type="entry name" value="CGS"/>
    <property type="match status" value="1"/>
</dbReference>
<dbReference type="GO" id="GO:0003961">
    <property type="term" value="F:O-acetylhomoserine aminocarboxypropyltransferase activity"/>
    <property type="evidence" value="ECO:0007669"/>
    <property type="project" value="TreeGrafter"/>
</dbReference>
<dbReference type="PANTHER" id="PTHR43797:SF2">
    <property type="entry name" value="HOMOCYSTEINE_CYSTEINE SYNTHASE"/>
    <property type="match status" value="1"/>
</dbReference>
<evidence type="ECO:0000256" key="10">
    <source>
        <dbReference type="RuleBase" id="RU362118"/>
    </source>
</evidence>
<dbReference type="GO" id="GO:0019346">
    <property type="term" value="P:transsulfuration"/>
    <property type="evidence" value="ECO:0007669"/>
    <property type="project" value="InterPro"/>
</dbReference>
<dbReference type="GO" id="GO:0030170">
    <property type="term" value="F:pyridoxal phosphate binding"/>
    <property type="evidence" value="ECO:0007669"/>
    <property type="project" value="InterPro"/>
</dbReference>
<dbReference type="EC" id="4.4.1.2" evidence="5"/>
<dbReference type="AlphaFoldDB" id="A0A6L5GU81"/>
<dbReference type="GO" id="GO:0018826">
    <property type="term" value="F:methionine gamma-lyase activity"/>
    <property type="evidence" value="ECO:0007669"/>
    <property type="project" value="UniProtKB-EC"/>
</dbReference>
<dbReference type="GO" id="GO:0004124">
    <property type="term" value="F:cysteine synthase activity"/>
    <property type="evidence" value="ECO:0007669"/>
    <property type="project" value="TreeGrafter"/>
</dbReference>
<evidence type="ECO:0000256" key="1">
    <source>
        <dbReference type="ARBA" id="ARBA00001933"/>
    </source>
</evidence>
<dbReference type="GO" id="GO:0071269">
    <property type="term" value="P:L-homocysteine biosynthetic process"/>
    <property type="evidence" value="ECO:0007669"/>
    <property type="project" value="TreeGrafter"/>
</dbReference>
<reference evidence="11" key="1">
    <citation type="journal article" date="2020" name="Appl. Environ. Microbiol.">
        <title>Medium-Chain Fatty Acid Synthesis by 'Candidatus Weimeria bifida' gen. nov., sp. nov., and 'Candidatus Pseudoramibacter fermentans' sp. nov.</title>
        <authorList>
            <person name="Scarborough M.J."/>
            <person name="Myers K.S."/>
            <person name="Donohue T.J."/>
            <person name="Noguera D.R."/>
        </authorList>
    </citation>
    <scope>NUCLEOTIDE SEQUENCE</scope>
    <source>
        <strain evidence="11">EUB1.1</strain>
    </source>
</reference>
<dbReference type="Gene3D" id="3.40.640.10">
    <property type="entry name" value="Type I PLP-dependent aspartate aminotransferase-like (Major domain)"/>
    <property type="match status" value="1"/>
</dbReference>
<comment type="cofactor">
    <cofactor evidence="1 10">
        <name>pyridoxal 5'-phosphate</name>
        <dbReference type="ChEBI" id="CHEBI:597326"/>
    </cofactor>
</comment>
<protein>
    <recommendedName>
        <fullName evidence="5">homocysteine desulfhydrase</fullName>
        <ecNumber evidence="5">4.4.1.2</ecNumber>
    </recommendedName>
    <alternativeName>
        <fullName evidence="6">Homocysteine desulfhydrase</fullName>
    </alternativeName>
</protein>
<comment type="catalytic activity">
    <reaction evidence="7">
        <text>L-homocysteine + H2O = 2-oxobutanoate + hydrogen sulfide + NH4(+) + H(+)</text>
        <dbReference type="Rhea" id="RHEA:14501"/>
        <dbReference type="ChEBI" id="CHEBI:15377"/>
        <dbReference type="ChEBI" id="CHEBI:15378"/>
        <dbReference type="ChEBI" id="CHEBI:16763"/>
        <dbReference type="ChEBI" id="CHEBI:28938"/>
        <dbReference type="ChEBI" id="CHEBI:29919"/>
        <dbReference type="ChEBI" id="CHEBI:58199"/>
        <dbReference type="EC" id="4.4.1.2"/>
    </reaction>
    <physiologicalReaction direction="left-to-right" evidence="7">
        <dbReference type="Rhea" id="RHEA:14502"/>
    </physiologicalReaction>
</comment>
<organism evidence="11 12">
    <name type="scientific">Candidatus Pseudoramibacter fermentans</name>
    <dbReference type="NCBI Taxonomy" id="2594427"/>
    <lineage>
        <taxon>Bacteria</taxon>
        <taxon>Bacillati</taxon>
        <taxon>Bacillota</taxon>
        <taxon>Clostridia</taxon>
        <taxon>Eubacteriales</taxon>
        <taxon>Eubacteriaceae</taxon>
        <taxon>Pseudoramibacter</taxon>
    </lineage>
</organism>
<evidence type="ECO:0000313" key="12">
    <source>
        <dbReference type="Proteomes" id="UP000473648"/>
    </source>
</evidence>
<comment type="similarity">
    <text evidence="2 10">Belongs to the trans-sulfuration enzymes family.</text>
</comment>
<evidence type="ECO:0000256" key="5">
    <source>
        <dbReference type="ARBA" id="ARBA00047175"/>
    </source>
</evidence>